<dbReference type="InterPro" id="IPR000477">
    <property type="entry name" value="RT_dom"/>
</dbReference>
<gene>
    <name evidence="2" type="ORF">PYX00_002680</name>
</gene>
<dbReference type="AlphaFoldDB" id="A0AAW2HXK4"/>
<sequence>MKIAAEADHYILMGDFNAHVGNDSEKWRGVVGRNGDPDCNPNGEELLHFCSAHGMAIMNTFFQHKDIHKYTWYRDALRQKSIIDFVLVPMCARKVVCDVRVKRGAELSTDHHLVVCELDLEGTGPKPRKRAARTLTRVKERFEQLPPVCTDAEKEWRLFRTAITDSAEKACGVKRLSVAADGVRRTPWWNAAEVRTAVRENKEAFKVWLHRKDDSSRSRYVEARRTSKMVVKAAKERTWKEFGERLESDFGSANKREYFSELLNPVRGTKCGRTSAPLGAENSPTEAEVTAAINSLKSGKAAGVDEIRPEMLKALGKEGVSWLTRVIKVLERRCRSVLEEKLGEDQCGFRPGRGTTDQLLTLKLILEGSWEYARPVYACFIDLEKAYDRVPRGKLWEVLAKYGLDGALSRAVRSLYEDCRSCVRINGATSETFRVAVGLRQGCMLSPLLFITYMDWMLRRSRGSESFRYGDLEVGHLAYADDLVLLGSIQSELQRALDGFDAVCTEAGMRISLGKSEVMEISRKPGKCDIRLGGVALRQVEKFKYLGVWFTSDGGTDEEIASRIGRAGAVMQQLGRSVVRRAGPSREAKLSIYRTRSRIQAAEMRFLRAVAGVTRIDRCRNAAIREGLQVEPLLLHIERSMLRWFGHVLRLSPTRLVKQVLSECPGGKRPRGRPRQGWLRRVKALAETRLVTPGSLQEIAEDRAVWRSLVASLTPRP</sequence>
<dbReference type="InterPro" id="IPR043128">
    <property type="entry name" value="Rev_trsase/Diguanyl_cyclase"/>
</dbReference>
<dbReference type="InterPro" id="IPR005135">
    <property type="entry name" value="Endo/exonuclease/phosphatase"/>
</dbReference>
<reference evidence="2" key="1">
    <citation type="journal article" date="2024" name="Gigascience">
        <title>Chromosome-level genome of the poultry shaft louse Menopon gallinae provides insight into the host-switching and adaptive evolution of parasitic lice.</title>
        <authorList>
            <person name="Xu Y."/>
            <person name="Ma L."/>
            <person name="Liu S."/>
            <person name="Liang Y."/>
            <person name="Liu Q."/>
            <person name="He Z."/>
            <person name="Tian L."/>
            <person name="Duan Y."/>
            <person name="Cai W."/>
            <person name="Li H."/>
            <person name="Song F."/>
        </authorList>
    </citation>
    <scope>NUCLEOTIDE SEQUENCE</scope>
    <source>
        <strain evidence="2">Cailab_2023a</strain>
    </source>
</reference>
<evidence type="ECO:0000259" key="1">
    <source>
        <dbReference type="PROSITE" id="PS50878"/>
    </source>
</evidence>
<dbReference type="Pfam" id="PF14529">
    <property type="entry name" value="Exo_endo_phos_2"/>
    <property type="match status" value="1"/>
</dbReference>
<dbReference type="Pfam" id="PF00078">
    <property type="entry name" value="RVT_1"/>
    <property type="match status" value="1"/>
</dbReference>
<dbReference type="SUPFAM" id="SSF56672">
    <property type="entry name" value="DNA/RNA polymerases"/>
    <property type="match status" value="1"/>
</dbReference>
<dbReference type="Gene3D" id="3.30.70.270">
    <property type="match status" value="1"/>
</dbReference>
<accession>A0AAW2HXK4</accession>
<dbReference type="PROSITE" id="PS50878">
    <property type="entry name" value="RT_POL"/>
    <property type="match status" value="1"/>
</dbReference>
<protein>
    <recommendedName>
        <fullName evidence="1">Reverse transcriptase domain-containing protein</fullName>
    </recommendedName>
</protein>
<organism evidence="2">
    <name type="scientific">Menopon gallinae</name>
    <name type="common">poultry shaft louse</name>
    <dbReference type="NCBI Taxonomy" id="328185"/>
    <lineage>
        <taxon>Eukaryota</taxon>
        <taxon>Metazoa</taxon>
        <taxon>Ecdysozoa</taxon>
        <taxon>Arthropoda</taxon>
        <taxon>Hexapoda</taxon>
        <taxon>Insecta</taxon>
        <taxon>Pterygota</taxon>
        <taxon>Neoptera</taxon>
        <taxon>Paraneoptera</taxon>
        <taxon>Psocodea</taxon>
        <taxon>Troctomorpha</taxon>
        <taxon>Phthiraptera</taxon>
        <taxon>Amblycera</taxon>
        <taxon>Menoponidae</taxon>
        <taxon>Menopon</taxon>
    </lineage>
</organism>
<dbReference type="EMBL" id="JARGDH010000002">
    <property type="protein sequence ID" value="KAL0274579.1"/>
    <property type="molecule type" value="Genomic_DNA"/>
</dbReference>
<dbReference type="Gene3D" id="3.60.10.10">
    <property type="entry name" value="Endonuclease/exonuclease/phosphatase"/>
    <property type="match status" value="1"/>
</dbReference>
<dbReference type="PANTHER" id="PTHR47027:SF30">
    <property type="entry name" value="THAP-TYPE DOMAIN-CONTAINING PROTEIN"/>
    <property type="match status" value="1"/>
</dbReference>
<name>A0AAW2HXK4_9NEOP</name>
<dbReference type="CDD" id="cd01650">
    <property type="entry name" value="RT_nLTR_like"/>
    <property type="match status" value="1"/>
</dbReference>
<dbReference type="GO" id="GO:0071897">
    <property type="term" value="P:DNA biosynthetic process"/>
    <property type="evidence" value="ECO:0007669"/>
    <property type="project" value="UniProtKB-ARBA"/>
</dbReference>
<dbReference type="InterPro" id="IPR036691">
    <property type="entry name" value="Endo/exonu/phosph_ase_sf"/>
</dbReference>
<comment type="caution">
    <text evidence="2">The sequence shown here is derived from an EMBL/GenBank/DDBJ whole genome shotgun (WGS) entry which is preliminary data.</text>
</comment>
<feature type="domain" description="Reverse transcriptase" evidence="1">
    <location>
        <begin position="296"/>
        <end position="550"/>
    </location>
</feature>
<dbReference type="GO" id="GO:0003824">
    <property type="term" value="F:catalytic activity"/>
    <property type="evidence" value="ECO:0007669"/>
    <property type="project" value="InterPro"/>
</dbReference>
<proteinExistence type="predicted"/>
<dbReference type="PANTHER" id="PTHR47027">
    <property type="entry name" value="REVERSE TRANSCRIPTASE DOMAIN-CONTAINING PROTEIN"/>
    <property type="match status" value="1"/>
</dbReference>
<evidence type="ECO:0000313" key="2">
    <source>
        <dbReference type="EMBL" id="KAL0274579.1"/>
    </source>
</evidence>
<dbReference type="InterPro" id="IPR043502">
    <property type="entry name" value="DNA/RNA_pol_sf"/>
</dbReference>
<dbReference type="SUPFAM" id="SSF56219">
    <property type="entry name" value="DNase I-like"/>
    <property type="match status" value="1"/>
</dbReference>